<organism evidence="2 3">
    <name type="scientific">Bradyrhizobium yuanmingense</name>
    <dbReference type="NCBI Taxonomy" id="108015"/>
    <lineage>
        <taxon>Bacteria</taxon>
        <taxon>Pseudomonadati</taxon>
        <taxon>Pseudomonadota</taxon>
        <taxon>Alphaproteobacteria</taxon>
        <taxon>Hyphomicrobiales</taxon>
        <taxon>Nitrobacteraceae</taxon>
        <taxon>Bradyrhizobium</taxon>
    </lineage>
</organism>
<evidence type="ECO:0000259" key="1">
    <source>
        <dbReference type="Pfam" id="PF03050"/>
    </source>
</evidence>
<proteinExistence type="predicted"/>
<accession>A0A1C3XJC2</accession>
<gene>
    <name evidence="2" type="ORF">GA0061099_103028</name>
</gene>
<dbReference type="Proteomes" id="UP000183174">
    <property type="component" value="Unassembled WGS sequence"/>
</dbReference>
<dbReference type="EMBL" id="FMAE01000030">
    <property type="protein sequence ID" value="SCB52299.1"/>
    <property type="molecule type" value="Genomic_DNA"/>
</dbReference>
<dbReference type="InterPro" id="IPR004291">
    <property type="entry name" value="Transposase_IS66_central"/>
</dbReference>
<feature type="domain" description="Transposase IS66 central" evidence="1">
    <location>
        <begin position="2"/>
        <end position="44"/>
    </location>
</feature>
<evidence type="ECO:0000313" key="2">
    <source>
        <dbReference type="EMBL" id="SCB52299.1"/>
    </source>
</evidence>
<evidence type="ECO:0000313" key="3">
    <source>
        <dbReference type="Proteomes" id="UP000183174"/>
    </source>
</evidence>
<protein>
    <submittedName>
        <fullName evidence="2">Transposase IS66 family protein</fullName>
    </submittedName>
</protein>
<dbReference type="Pfam" id="PF03050">
    <property type="entry name" value="DDE_Tnp_IS66"/>
    <property type="match status" value="1"/>
</dbReference>
<dbReference type="AlphaFoldDB" id="A0A1C3XJC2"/>
<reference evidence="2 3" key="1">
    <citation type="submission" date="2016-08" db="EMBL/GenBank/DDBJ databases">
        <authorList>
            <person name="Seilhamer J.J."/>
        </authorList>
    </citation>
    <scope>NUCLEOTIDE SEQUENCE [LARGE SCALE GENOMIC DNA]</scope>
    <source>
        <strain evidence="2 3">CCBAU 10071</strain>
    </source>
</reference>
<name>A0A1C3XJC2_9BRAD</name>
<sequence>MPLFQLIERHVLAAERLHGDDTTIRILAKGKCTTGRICTYLWTVPALQGHLLCSASGRLQLSIRLYGDATSLDEIRGSAPNYVDEL</sequence>